<dbReference type="EMBL" id="JADCKQ010000010">
    <property type="protein sequence ID" value="MBI1494666.1"/>
    <property type="molecule type" value="Genomic_DNA"/>
</dbReference>
<name>A0A8J7LQ64_9RHOB</name>
<keyword evidence="3" id="KW-1185">Reference proteome</keyword>
<reference evidence="2" key="1">
    <citation type="submission" date="2020-10" db="EMBL/GenBank/DDBJ databases">
        <title>Paenihalocynthiibacter styelae gen. nov., sp. nov., isolated from stalked sea squirt Styela clava.</title>
        <authorList>
            <person name="Kim Y.-O."/>
            <person name="Yoon J.-H."/>
        </authorList>
    </citation>
    <scope>NUCLEOTIDE SEQUENCE</scope>
    <source>
        <strain evidence="2">MYP1-1</strain>
    </source>
</reference>
<sequence>MKVIIGVYRTLSVWLVVPVLMVTSVLWWYGVHPDDLDEFIGKYQNLTIALGTLLIVFVLAVLGTYLANVSAEKREETNRKVQSELQIAQFRQAWINQMRDDISEFTHLSFVRSGGVVDKKISWLYFKIGMSLNTEEDLANSLGAAMHSATQCPETDKADASDAVARAGREYLKKEWNRLKKDIRDAQLLKEDK</sequence>
<comment type="caution">
    <text evidence="2">The sequence shown here is derived from an EMBL/GenBank/DDBJ whole genome shotgun (WGS) entry which is preliminary data.</text>
</comment>
<accession>A0A8J7LQ64</accession>
<feature type="transmembrane region" description="Helical" evidence="1">
    <location>
        <begin position="43"/>
        <end position="67"/>
    </location>
</feature>
<keyword evidence="1" id="KW-0812">Transmembrane</keyword>
<keyword evidence="1" id="KW-0472">Membrane</keyword>
<evidence type="ECO:0000256" key="1">
    <source>
        <dbReference type="SAM" id="Phobius"/>
    </source>
</evidence>
<keyword evidence="1" id="KW-1133">Transmembrane helix</keyword>
<protein>
    <submittedName>
        <fullName evidence="2">Uncharacterized protein</fullName>
    </submittedName>
</protein>
<dbReference type="RefSeq" id="WP_228849413.1">
    <property type="nucleotide sequence ID" value="NZ_JADCKQ010000010.1"/>
</dbReference>
<feature type="transmembrane region" description="Helical" evidence="1">
    <location>
        <begin position="12"/>
        <end position="31"/>
    </location>
</feature>
<evidence type="ECO:0000313" key="3">
    <source>
        <dbReference type="Proteomes" id="UP000640583"/>
    </source>
</evidence>
<evidence type="ECO:0000313" key="2">
    <source>
        <dbReference type="EMBL" id="MBI1494666.1"/>
    </source>
</evidence>
<proteinExistence type="predicted"/>
<dbReference type="Proteomes" id="UP000640583">
    <property type="component" value="Unassembled WGS sequence"/>
</dbReference>
<gene>
    <name evidence="2" type="ORF">H1D41_13555</name>
</gene>
<dbReference type="AlphaFoldDB" id="A0A8J7LQ64"/>
<organism evidence="2 3">
    <name type="scientific">Halocynthiibacter styelae</name>
    <dbReference type="NCBI Taxonomy" id="2761955"/>
    <lineage>
        <taxon>Bacteria</taxon>
        <taxon>Pseudomonadati</taxon>
        <taxon>Pseudomonadota</taxon>
        <taxon>Alphaproteobacteria</taxon>
        <taxon>Rhodobacterales</taxon>
        <taxon>Paracoccaceae</taxon>
        <taxon>Halocynthiibacter</taxon>
    </lineage>
</organism>